<dbReference type="AlphaFoldDB" id="A0A2C9XRS9"/>
<evidence type="ECO:0000313" key="1">
    <source>
        <dbReference type="EMBL" id="OTP12417.1"/>
    </source>
</evidence>
<evidence type="ECO:0000313" key="2">
    <source>
        <dbReference type="Proteomes" id="UP000194933"/>
    </source>
</evidence>
<proteinExistence type="predicted"/>
<sequence>KFYYLIHSKKIILRLRNTILFVIYNISPIK</sequence>
<feature type="non-terminal residue" evidence="1">
    <location>
        <position position="1"/>
    </location>
</feature>
<dbReference type="EMBL" id="NGMO01000001">
    <property type="protein sequence ID" value="OTP12417.1"/>
    <property type="molecule type" value="Genomic_DNA"/>
</dbReference>
<protein>
    <submittedName>
        <fullName evidence="1">Uncharacterized protein</fullName>
    </submittedName>
</protein>
<dbReference type="Proteomes" id="UP000194933">
    <property type="component" value="Unassembled WGS sequence"/>
</dbReference>
<name>A0A2C9XRS9_9ENTE</name>
<accession>A0A2C9XRS9</accession>
<reference evidence="1 2" key="1">
    <citation type="submission" date="2017-05" db="EMBL/GenBank/DDBJ databases">
        <title>The Genome Sequence of Enterococcus sp. 10A9_DIV0425.</title>
        <authorList>
            <consortium name="The Broad Institute Genomics Platform"/>
            <consortium name="The Broad Institute Genomic Center for Infectious Diseases"/>
            <person name="Earl A."/>
            <person name="Manson A."/>
            <person name="Schwartman J."/>
            <person name="Gilmore M."/>
            <person name="Abouelleil A."/>
            <person name="Cao P."/>
            <person name="Chapman S."/>
            <person name="Cusick C."/>
            <person name="Shea T."/>
            <person name="Young S."/>
            <person name="Neafsey D."/>
            <person name="Nusbaum C."/>
            <person name="Birren B."/>
        </authorList>
    </citation>
    <scope>NUCLEOTIDE SEQUENCE [LARGE SCALE GENOMIC DNA]</scope>
    <source>
        <strain evidence="1 2">10A9_DIV0425</strain>
    </source>
</reference>
<organism evidence="1 2">
    <name type="scientific">Candidatus Enterococcus wittei</name>
    <dbReference type="NCBI Taxonomy" id="1987383"/>
    <lineage>
        <taxon>Bacteria</taxon>
        <taxon>Bacillati</taxon>
        <taxon>Bacillota</taxon>
        <taxon>Bacilli</taxon>
        <taxon>Lactobacillales</taxon>
        <taxon>Enterococcaceae</taxon>
        <taxon>Enterococcus</taxon>
    </lineage>
</organism>
<comment type="caution">
    <text evidence="1">The sequence shown here is derived from an EMBL/GenBank/DDBJ whole genome shotgun (WGS) entry which is preliminary data.</text>
</comment>
<gene>
    <name evidence="1" type="ORF">A5844_000650</name>
</gene>
<keyword evidence="2" id="KW-1185">Reference proteome</keyword>